<reference evidence="1 2" key="1">
    <citation type="journal article" date="2024" name="BMC Genomics">
        <title>De novo assembly and annotation of Popillia japonica's genome with initial clues to its potential as an invasive pest.</title>
        <authorList>
            <person name="Cucini C."/>
            <person name="Boschi S."/>
            <person name="Funari R."/>
            <person name="Cardaioli E."/>
            <person name="Iannotti N."/>
            <person name="Marturano G."/>
            <person name="Paoli F."/>
            <person name="Bruttini M."/>
            <person name="Carapelli A."/>
            <person name="Frati F."/>
            <person name="Nardi F."/>
        </authorList>
    </citation>
    <scope>NUCLEOTIDE SEQUENCE [LARGE SCALE GENOMIC DNA]</scope>
    <source>
        <strain evidence="1">DMR45628</strain>
    </source>
</reference>
<organism evidence="1 2">
    <name type="scientific">Popillia japonica</name>
    <name type="common">Japanese beetle</name>
    <dbReference type="NCBI Taxonomy" id="7064"/>
    <lineage>
        <taxon>Eukaryota</taxon>
        <taxon>Metazoa</taxon>
        <taxon>Ecdysozoa</taxon>
        <taxon>Arthropoda</taxon>
        <taxon>Hexapoda</taxon>
        <taxon>Insecta</taxon>
        <taxon>Pterygota</taxon>
        <taxon>Neoptera</taxon>
        <taxon>Endopterygota</taxon>
        <taxon>Coleoptera</taxon>
        <taxon>Polyphaga</taxon>
        <taxon>Scarabaeiformia</taxon>
        <taxon>Scarabaeidae</taxon>
        <taxon>Rutelinae</taxon>
        <taxon>Popillia</taxon>
    </lineage>
</organism>
<comment type="caution">
    <text evidence="1">The sequence shown here is derived from an EMBL/GenBank/DDBJ whole genome shotgun (WGS) entry which is preliminary data.</text>
</comment>
<sequence length="75" mass="8828">MITEDKTRKIQARHEDIQTGQFGIRWRFVVNDGVEDDVGMFWIVFVCNFKQRPYEQHSEVIEHATTVTTTTDVIL</sequence>
<gene>
    <name evidence="1" type="ORF">QE152_g33061</name>
</gene>
<accession>A0AAW1IYC6</accession>
<dbReference type="Proteomes" id="UP001458880">
    <property type="component" value="Unassembled WGS sequence"/>
</dbReference>
<keyword evidence="2" id="KW-1185">Reference proteome</keyword>
<name>A0AAW1IYC6_POPJA</name>
<dbReference type="AlphaFoldDB" id="A0AAW1IYC6"/>
<evidence type="ECO:0000313" key="1">
    <source>
        <dbReference type="EMBL" id="KAK9695156.1"/>
    </source>
</evidence>
<protein>
    <submittedName>
        <fullName evidence="1">Uncharacterized protein</fullName>
    </submittedName>
</protein>
<proteinExistence type="predicted"/>
<dbReference type="EMBL" id="JASPKY010000490">
    <property type="protein sequence ID" value="KAK9695156.1"/>
    <property type="molecule type" value="Genomic_DNA"/>
</dbReference>
<evidence type="ECO:0000313" key="2">
    <source>
        <dbReference type="Proteomes" id="UP001458880"/>
    </source>
</evidence>